<feature type="compositionally biased region" description="Low complexity" evidence="2">
    <location>
        <begin position="56"/>
        <end position="79"/>
    </location>
</feature>
<feature type="compositionally biased region" description="Polar residues" evidence="2">
    <location>
        <begin position="80"/>
        <end position="91"/>
    </location>
</feature>
<accession>A0ABQ7H045</accession>
<evidence type="ECO:0000256" key="1">
    <source>
        <dbReference type="SAM" id="Coils"/>
    </source>
</evidence>
<dbReference type="Proteomes" id="UP000815325">
    <property type="component" value="Unassembled WGS sequence"/>
</dbReference>
<evidence type="ECO:0000313" key="4">
    <source>
        <dbReference type="Proteomes" id="UP000815325"/>
    </source>
</evidence>
<feature type="region of interest" description="Disordered" evidence="2">
    <location>
        <begin position="1"/>
        <end position="118"/>
    </location>
</feature>
<keyword evidence="1" id="KW-0175">Coiled coil</keyword>
<proteinExistence type="predicted"/>
<organism evidence="3 4">
    <name type="scientific">Dunaliella salina</name>
    <name type="common">Green alga</name>
    <name type="synonym">Protococcus salinus</name>
    <dbReference type="NCBI Taxonomy" id="3046"/>
    <lineage>
        <taxon>Eukaryota</taxon>
        <taxon>Viridiplantae</taxon>
        <taxon>Chlorophyta</taxon>
        <taxon>core chlorophytes</taxon>
        <taxon>Chlorophyceae</taxon>
        <taxon>CS clade</taxon>
        <taxon>Chlamydomonadales</taxon>
        <taxon>Dunaliellaceae</taxon>
        <taxon>Dunaliella</taxon>
    </lineage>
</organism>
<feature type="coiled-coil region" evidence="1">
    <location>
        <begin position="146"/>
        <end position="202"/>
    </location>
</feature>
<evidence type="ECO:0000256" key="2">
    <source>
        <dbReference type="SAM" id="MobiDB-lite"/>
    </source>
</evidence>
<feature type="compositionally biased region" description="Basic and acidic residues" evidence="2">
    <location>
        <begin position="105"/>
        <end position="118"/>
    </location>
</feature>
<protein>
    <submittedName>
        <fullName evidence="3">Uncharacterized protein</fullName>
    </submittedName>
</protein>
<reference evidence="3" key="1">
    <citation type="submission" date="2017-08" db="EMBL/GenBank/DDBJ databases">
        <authorList>
            <person name="Polle J.E."/>
            <person name="Barry K."/>
            <person name="Cushman J."/>
            <person name="Schmutz J."/>
            <person name="Tran D."/>
            <person name="Hathwaick L.T."/>
            <person name="Yim W.C."/>
            <person name="Jenkins J."/>
            <person name="Mckie-Krisberg Z.M."/>
            <person name="Prochnik S."/>
            <person name="Lindquist E."/>
            <person name="Dockter R.B."/>
            <person name="Adam C."/>
            <person name="Molina H."/>
            <person name="Bunkerborg J."/>
            <person name="Jin E."/>
            <person name="Buchheim M."/>
            <person name="Magnuson J."/>
        </authorList>
    </citation>
    <scope>NUCLEOTIDE SEQUENCE</scope>
    <source>
        <strain evidence="3">CCAP 19/18</strain>
    </source>
</reference>
<gene>
    <name evidence="3" type="ORF">DUNSADRAFT_17337</name>
</gene>
<name>A0ABQ7H045_DUNSA</name>
<dbReference type="EMBL" id="MU069519">
    <property type="protein sequence ID" value="KAF5840233.1"/>
    <property type="molecule type" value="Genomic_DNA"/>
</dbReference>
<sequence length="290" mass="31891">MENKPPRQAGGMPGVLGKRRGPMQDNYTTPEEAHKKGSKGPTKVPAQDGGGRQLRSAPAAAIQSQSSAAAKRPQAAAHAVSNSDAQQNSRQLRARRGLQNPEQRQGLEKQGDEAAQHADHVQALQGEVWLLRGQLDAERKLLAARTSDLEAMRRDLQSTLSQLEQVTASKESLEEQLTKQGREAASLRAEAAERACENLELHEVQGSNLNEQQVAVVLDAMRSFLDRPYDLIPVEELQLVLQGWGCQVSEPALIQFLKHCHDSFDNPKLIGTLPLIMYLEEDGKRGFAFI</sequence>
<comment type="caution">
    <text evidence="3">The sequence shown here is derived from an EMBL/GenBank/DDBJ whole genome shotgun (WGS) entry which is preliminary data.</text>
</comment>
<evidence type="ECO:0000313" key="3">
    <source>
        <dbReference type="EMBL" id="KAF5840233.1"/>
    </source>
</evidence>
<keyword evidence="4" id="KW-1185">Reference proteome</keyword>